<gene>
    <name evidence="1" type="ORF">PACLA_8A070652</name>
</gene>
<proteinExistence type="predicted"/>
<name>A0A7D9I0B9_PARCT</name>
<dbReference type="Proteomes" id="UP001152795">
    <property type="component" value="Unassembled WGS sequence"/>
</dbReference>
<accession>A0A7D9I0B9</accession>
<reference evidence="1" key="1">
    <citation type="submission" date="2020-04" db="EMBL/GenBank/DDBJ databases">
        <authorList>
            <person name="Alioto T."/>
            <person name="Alioto T."/>
            <person name="Gomez Garrido J."/>
        </authorList>
    </citation>
    <scope>NUCLEOTIDE SEQUENCE</scope>
    <source>
        <strain evidence="1">A484AB</strain>
    </source>
</reference>
<evidence type="ECO:0000313" key="2">
    <source>
        <dbReference type="Proteomes" id="UP001152795"/>
    </source>
</evidence>
<dbReference type="EMBL" id="CACRXK020002498">
    <property type="protein sequence ID" value="CAB3994604.1"/>
    <property type="molecule type" value="Genomic_DNA"/>
</dbReference>
<sequence>MDKRNKPTERSSRALKRLEAHLVMWAIRQQKIAQPIKMLVVRGAVYAKVRIADDQEVLRVDRSLVVERGKIEAIVLVEAVEKMHVKRVEAVRVLEQEVLEGNIRAGRIRRPRNRRRGQKNCFVNNDKTRTS</sequence>
<comment type="caution">
    <text evidence="1">The sequence shown here is derived from an EMBL/GenBank/DDBJ whole genome shotgun (WGS) entry which is preliminary data.</text>
</comment>
<keyword evidence="2" id="KW-1185">Reference proteome</keyword>
<evidence type="ECO:0000313" key="1">
    <source>
        <dbReference type="EMBL" id="CAB3994604.1"/>
    </source>
</evidence>
<protein>
    <submittedName>
        <fullName evidence="1">Uncharacterized protein</fullName>
    </submittedName>
</protein>
<organism evidence="1 2">
    <name type="scientific">Paramuricea clavata</name>
    <name type="common">Red gorgonian</name>
    <name type="synonym">Violescent sea-whip</name>
    <dbReference type="NCBI Taxonomy" id="317549"/>
    <lineage>
        <taxon>Eukaryota</taxon>
        <taxon>Metazoa</taxon>
        <taxon>Cnidaria</taxon>
        <taxon>Anthozoa</taxon>
        <taxon>Octocorallia</taxon>
        <taxon>Malacalcyonacea</taxon>
        <taxon>Plexauridae</taxon>
        <taxon>Paramuricea</taxon>
    </lineage>
</organism>
<dbReference type="AlphaFoldDB" id="A0A7D9I0B9"/>